<evidence type="ECO:0000256" key="2">
    <source>
        <dbReference type="SAM" id="SignalP"/>
    </source>
</evidence>
<dbReference type="HOGENOM" id="CLU_1332794_0_0_1"/>
<dbReference type="GeneID" id="8443338"/>
<dbReference type="RefSeq" id="XP_002584339.1">
    <property type="nucleotide sequence ID" value="XM_002584293.1"/>
</dbReference>
<gene>
    <name evidence="3" type="ORF">UREG_05028</name>
</gene>
<dbReference type="OMA" id="WERRWLP"/>
<keyword evidence="2" id="KW-0732">Signal</keyword>
<sequence>MFPVKTAARIAFASIFAWIVLALVYAGLPSPPPRDNGTDYPTKVLRSGKTLTRIYKTDIYFPFGESGHEAIDKAHITKESNFALSFTLTPTSSITKSEALSITISDKSPIPLNPPGNSHQNGGHKTKDGPPATSPETLSKPFTVRSPAGDKDGINLPWFEEADAVLLGASVSSGRMYITLRTRWNENGQFEIHTDGPGWVCIPIPS</sequence>
<dbReference type="OrthoDB" id="4892437at2759"/>
<feature type="signal peptide" evidence="2">
    <location>
        <begin position="1"/>
        <end position="26"/>
    </location>
</feature>
<organism evidence="3 4">
    <name type="scientific">Uncinocarpus reesii (strain UAMH 1704)</name>
    <dbReference type="NCBI Taxonomy" id="336963"/>
    <lineage>
        <taxon>Eukaryota</taxon>
        <taxon>Fungi</taxon>
        <taxon>Dikarya</taxon>
        <taxon>Ascomycota</taxon>
        <taxon>Pezizomycotina</taxon>
        <taxon>Eurotiomycetes</taxon>
        <taxon>Eurotiomycetidae</taxon>
        <taxon>Onygenales</taxon>
        <taxon>Onygenaceae</taxon>
        <taxon>Uncinocarpus</taxon>
    </lineage>
</organism>
<protein>
    <recommendedName>
        <fullName evidence="5">Ubiquitin 3 binding protein But2 C-terminal domain-containing protein</fullName>
    </recommendedName>
</protein>
<name>C4JRD9_UNCRE</name>
<dbReference type="VEuPathDB" id="FungiDB:UREG_05028"/>
<dbReference type="KEGG" id="ure:UREG_05028"/>
<accession>C4JRD9</accession>
<feature type="chain" id="PRO_5002939623" description="Ubiquitin 3 binding protein But2 C-terminal domain-containing protein" evidence="2">
    <location>
        <begin position="27"/>
        <end position="206"/>
    </location>
</feature>
<dbReference type="InParanoid" id="C4JRD9"/>
<feature type="region of interest" description="Disordered" evidence="1">
    <location>
        <begin position="105"/>
        <end position="148"/>
    </location>
</feature>
<dbReference type="EMBL" id="CH476617">
    <property type="protein sequence ID" value="EEP80186.1"/>
    <property type="molecule type" value="Genomic_DNA"/>
</dbReference>
<evidence type="ECO:0000313" key="3">
    <source>
        <dbReference type="EMBL" id="EEP80186.1"/>
    </source>
</evidence>
<dbReference type="Proteomes" id="UP000002058">
    <property type="component" value="Unassembled WGS sequence"/>
</dbReference>
<proteinExistence type="predicted"/>
<dbReference type="AlphaFoldDB" id="C4JRD9"/>
<dbReference type="eggNOG" id="ENOG502SFF5">
    <property type="taxonomic scope" value="Eukaryota"/>
</dbReference>
<evidence type="ECO:0000313" key="4">
    <source>
        <dbReference type="Proteomes" id="UP000002058"/>
    </source>
</evidence>
<evidence type="ECO:0008006" key="5">
    <source>
        <dbReference type="Google" id="ProtNLM"/>
    </source>
</evidence>
<evidence type="ECO:0000256" key="1">
    <source>
        <dbReference type="SAM" id="MobiDB-lite"/>
    </source>
</evidence>
<keyword evidence="4" id="KW-1185">Reference proteome</keyword>
<reference evidence="4" key="1">
    <citation type="journal article" date="2009" name="Genome Res.">
        <title>Comparative genomic analyses of the human fungal pathogens Coccidioides and their relatives.</title>
        <authorList>
            <person name="Sharpton T.J."/>
            <person name="Stajich J.E."/>
            <person name="Rounsley S.D."/>
            <person name="Gardner M.J."/>
            <person name="Wortman J.R."/>
            <person name="Jordar V.S."/>
            <person name="Maiti R."/>
            <person name="Kodira C.D."/>
            <person name="Neafsey D.E."/>
            <person name="Zeng Q."/>
            <person name="Hung C.-Y."/>
            <person name="McMahan C."/>
            <person name="Muszewska A."/>
            <person name="Grynberg M."/>
            <person name="Mandel M.A."/>
            <person name="Kellner E.M."/>
            <person name="Barker B.M."/>
            <person name="Galgiani J.N."/>
            <person name="Orbach M.J."/>
            <person name="Kirkland T.N."/>
            <person name="Cole G.T."/>
            <person name="Henn M.R."/>
            <person name="Birren B.W."/>
            <person name="Taylor J.W."/>
        </authorList>
    </citation>
    <scope>NUCLEOTIDE SEQUENCE [LARGE SCALE GENOMIC DNA]</scope>
    <source>
        <strain evidence="4">UAMH 1704</strain>
    </source>
</reference>